<organism evidence="3 4">
    <name type="scientific">Yersinia kristensenii</name>
    <dbReference type="NCBI Taxonomy" id="28152"/>
    <lineage>
        <taxon>Bacteria</taxon>
        <taxon>Pseudomonadati</taxon>
        <taxon>Pseudomonadota</taxon>
        <taxon>Gammaproteobacteria</taxon>
        <taxon>Enterobacterales</taxon>
        <taxon>Yersiniaceae</taxon>
        <taxon>Yersinia</taxon>
    </lineage>
</organism>
<dbReference type="GO" id="GO:0098609">
    <property type="term" value="P:cell-cell adhesion"/>
    <property type="evidence" value="ECO:0007669"/>
    <property type="project" value="InterPro"/>
</dbReference>
<feature type="chain" id="PRO_5006692740" evidence="1">
    <location>
        <begin position="21"/>
        <end position="725"/>
    </location>
</feature>
<evidence type="ECO:0000259" key="2">
    <source>
        <dbReference type="Pfam" id="PF08964"/>
    </source>
</evidence>
<feature type="domain" description="Calcium-dependent cell adhesion molecule N-terminal" evidence="2">
    <location>
        <begin position="40"/>
        <end position="99"/>
    </location>
</feature>
<keyword evidence="1" id="KW-0732">Signal</keyword>
<dbReference type="RefSeq" id="WP_050119861.1">
    <property type="nucleotide sequence ID" value="NZ_CAWMAB010000014.1"/>
</dbReference>
<dbReference type="InterPro" id="IPR011024">
    <property type="entry name" value="G_crystallin-like"/>
</dbReference>
<dbReference type="GO" id="GO:0016020">
    <property type="term" value="C:membrane"/>
    <property type="evidence" value="ECO:0007669"/>
    <property type="project" value="InterPro"/>
</dbReference>
<evidence type="ECO:0000313" key="3">
    <source>
        <dbReference type="EMBL" id="CNF15857.1"/>
    </source>
</evidence>
<proteinExistence type="predicted"/>
<feature type="signal peptide" evidence="1">
    <location>
        <begin position="1"/>
        <end position="20"/>
    </location>
</feature>
<dbReference type="Gene3D" id="2.60.20.10">
    <property type="entry name" value="Crystallins"/>
    <property type="match status" value="1"/>
</dbReference>
<dbReference type="Pfam" id="PF08964">
    <property type="entry name" value="Crystall_3"/>
    <property type="match status" value="1"/>
</dbReference>
<dbReference type="AlphaFoldDB" id="A0A0T9LQQ9"/>
<dbReference type="Proteomes" id="UP000045824">
    <property type="component" value="Unassembled WGS sequence"/>
</dbReference>
<evidence type="ECO:0000313" key="4">
    <source>
        <dbReference type="Proteomes" id="UP000045824"/>
    </source>
</evidence>
<reference evidence="3 4" key="1">
    <citation type="submission" date="2015-03" db="EMBL/GenBank/DDBJ databases">
        <authorList>
            <person name="Murphy D."/>
        </authorList>
    </citation>
    <scope>NUCLEOTIDE SEQUENCE [LARGE SCALE GENOMIC DNA]</scope>
    <source>
        <strain evidence="3 4">FCF326</strain>
    </source>
</reference>
<protein>
    <submittedName>
        <fullName evidence="3">Beta-gamma-crystallin</fullName>
    </submittedName>
</protein>
<dbReference type="InterPro" id="IPR015059">
    <property type="entry name" value="Ca_cell_adhesion_N_dom"/>
</dbReference>
<evidence type="ECO:0000256" key="1">
    <source>
        <dbReference type="SAM" id="SignalP"/>
    </source>
</evidence>
<name>A0A0T9LQQ9_YERKR</name>
<sequence>MNKFLFLYIFATLYSASAKANDFSVESIEDMLYFHHKESASACFYTEDKFQGESFCLTAPGAIDLYNRKDSHLNDRISSIKIPAETQVTIYKNDHFNSPHYNLTESVDLTWLKKMGMAGQISAIKIRDSLGFCIQDCVVIKENKIELNRTLGKYDSEFGEVNKLILMNIDINNESNFGVGFLDYPQIVVVGKDLFFYTAGKSEPLNMRISDNADNLSLLFKLNDRGLGFQYLEAEGTAPLNTPFWINTQYSSGNLADLHIINGIPDNDRGNIPDNTQPLILNKTIMAINKHSHRDKRGALGIAGCVGIPLLAIYNLVVQGRCNQLDKLVGANEFSHRDGEGKTRVVAGSATPLPMPEVDSSPPLNNIFHLTGLNTHLHHQALTLPAVAKICRTSVEDILAARYPRSPDENCPRWVLPILMDFTLLFGHSIQNWTQERLGQILTQIAETGSTGYASNDQETEDRLVMGVRDAIQTQGITEATQQITRAFHYSRLNYANYLSYNTTKIRTPVDAQKLPLGKYSLPLESYHYPTEPPGVRLRENNQWVAKPDLHFQVEIIDGIAGNREAIARVHSVMERWYSTYISAPLKTNRQGIPMTDIDRTTSAARTTSASLLMELEREASHYLFVVVRLGDEIISVQGAVKGIYASWSHGDDDNDYYIEASVTAPLYVLTPEAEGNIRGAGTAAVHELARYLKEHGVKTLRSTVISQPSAKVKMKLGFHHDKRW</sequence>
<dbReference type="SUPFAM" id="SSF49695">
    <property type="entry name" value="gamma-Crystallin-like"/>
    <property type="match status" value="1"/>
</dbReference>
<accession>A0A0T9LQQ9</accession>
<dbReference type="EMBL" id="CPYI01000014">
    <property type="protein sequence ID" value="CNF15857.1"/>
    <property type="molecule type" value="Genomic_DNA"/>
</dbReference>
<dbReference type="CDD" id="cd04301">
    <property type="entry name" value="NAT_SF"/>
    <property type="match status" value="1"/>
</dbReference>
<gene>
    <name evidence="3" type="ORF">ERS008491_03180</name>
</gene>